<dbReference type="Proteomes" id="UP000600877">
    <property type="component" value="Unassembled WGS sequence"/>
</dbReference>
<feature type="transmembrane region" description="Helical" evidence="1">
    <location>
        <begin position="37"/>
        <end position="64"/>
    </location>
</feature>
<evidence type="ECO:0000256" key="1">
    <source>
        <dbReference type="SAM" id="Phobius"/>
    </source>
</evidence>
<gene>
    <name evidence="2" type="ORF">GCM10011290_29990</name>
</gene>
<name>A0ABQ2Z2N8_9NEIS</name>
<proteinExistence type="predicted"/>
<protein>
    <submittedName>
        <fullName evidence="2">Uncharacterized protein</fullName>
    </submittedName>
</protein>
<evidence type="ECO:0000313" key="2">
    <source>
        <dbReference type="EMBL" id="GGX99969.1"/>
    </source>
</evidence>
<feature type="transmembrane region" description="Helical" evidence="1">
    <location>
        <begin position="7"/>
        <end position="31"/>
    </location>
</feature>
<keyword evidence="3" id="KW-1185">Reference proteome</keyword>
<dbReference type="EMBL" id="BMYW01000013">
    <property type="protein sequence ID" value="GGX99969.1"/>
    <property type="molecule type" value="Genomic_DNA"/>
</dbReference>
<evidence type="ECO:0000313" key="3">
    <source>
        <dbReference type="Proteomes" id="UP000600877"/>
    </source>
</evidence>
<dbReference type="RefSeq" id="WP_189375408.1">
    <property type="nucleotide sequence ID" value="NZ_BMYW01000013.1"/>
</dbReference>
<keyword evidence="1" id="KW-1133">Transmembrane helix</keyword>
<organism evidence="2 3">
    <name type="scientific">Vogesella alkaliphila</name>
    <dbReference type="NCBI Taxonomy" id="1193621"/>
    <lineage>
        <taxon>Bacteria</taxon>
        <taxon>Pseudomonadati</taxon>
        <taxon>Pseudomonadota</taxon>
        <taxon>Betaproteobacteria</taxon>
        <taxon>Neisseriales</taxon>
        <taxon>Chromobacteriaceae</taxon>
        <taxon>Vogesella</taxon>
    </lineage>
</organism>
<sequence>MLKPETLFDAIGGLAVLAMAGGGAVFAMLGHGRAWDVALYGALAGLALGGLSVVVVVWLVSVLWR</sequence>
<keyword evidence="1" id="KW-0812">Transmembrane</keyword>
<keyword evidence="1" id="KW-0472">Membrane</keyword>
<accession>A0ABQ2Z2N8</accession>
<comment type="caution">
    <text evidence="2">The sequence shown here is derived from an EMBL/GenBank/DDBJ whole genome shotgun (WGS) entry which is preliminary data.</text>
</comment>
<reference evidence="3" key="1">
    <citation type="journal article" date="2019" name="Int. J. Syst. Evol. Microbiol.">
        <title>The Global Catalogue of Microorganisms (GCM) 10K type strain sequencing project: providing services to taxonomists for standard genome sequencing and annotation.</title>
        <authorList>
            <consortium name="The Broad Institute Genomics Platform"/>
            <consortium name="The Broad Institute Genome Sequencing Center for Infectious Disease"/>
            <person name="Wu L."/>
            <person name="Ma J."/>
        </authorList>
    </citation>
    <scope>NUCLEOTIDE SEQUENCE [LARGE SCALE GENOMIC DNA]</scope>
    <source>
        <strain evidence="3">KCTC 32041</strain>
    </source>
</reference>